<dbReference type="AlphaFoldDB" id="A0A847IYN4"/>
<protein>
    <submittedName>
        <fullName evidence="1">GNAT family N-acetyltransferase</fullName>
    </submittedName>
</protein>
<comment type="caution">
    <text evidence="1">The sequence shown here is derived from an EMBL/GenBank/DDBJ whole genome shotgun (WGS) entry which is preliminary data.</text>
</comment>
<dbReference type="EMBL" id="JAAYVO010000012">
    <property type="protein sequence ID" value="NLH34595.1"/>
    <property type="molecule type" value="Genomic_DNA"/>
</dbReference>
<sequence>MTIEKACLNLAKYAFHKNPTGGDRAFYKLLEQSTLHTHTENGELTSMIVDTHFQVSFQGQ</sequence>
<dbReference type="Proteomes" id="UP000559962">
    <property type="component" value="Unassembled WGS sequence"/>
</dbReference>
<reference evidence="1 2" key="1">
    <citation type="journal article" date="2020" name="Biotechnol. Biofuels">
        <title>New insights from the biogas microbiome by comprehensive genome-resolved metagenomics of nearly 1600 species originating from multiple anaerobic digesters.</title>
        <authorList>
            <person name="Campanaro S."/>
            <person name="Treu L."/>
            <person name="Rodriguez-R L.M."/>
            <person name="Kovalovszki A."/>
            <person name="Ziels R.M."/>
            <person name="Maus I."/>
            <person name="Zhu X."/>
            <person name="Kougias P.G."/>
            <person name="Basile A."/>
            <person name="Luo G."/>
            <person name="Schluter A."/>
            <person name="Konstantinidis K.T."/>
            <person name="Angelidaki I."/>
        </authorList>
    </citation>
    <scope>NUCLEOTIDE SEQUENCE [LARGE SCALE GENOMIC DNA]</scope>
    <source>
        <strain evidence="1">AS27yjCOA_61</strain>
    </source>
</reference>
<dbReference type="GO" id="GO:0016740">
    <property type="term" value="F:transferase activity"/>
    <property type="evidence" value="ECO:0007669"/>
    <property type="project" value="UniProtKB-KW"/>
</dbReference>
<evidence type="ECO:0000313" key="2">
    <source>
        <dbReference type="Proteomes" id="UP000559962"/>
    </source>
</evidence>
<proteinExistence type="predicted"/>
<organism evidence="1 2">
    <name type="scientific">Pseudolactococcus chungangensis</name>
    <dbReference type="NCBI Taxonomy" id="451457"/>
    <lineage>
        <taxon>Bacteria</taxon>
        <taxon>Bacillati</taxon>
        <taxon>Bacillota</taxon>
        <taxon>Bacilli</taxon>
        <taxon>Lactobacillales</taxon>
        <taxon>Streptococcaceae</taxon>
        <taxon>Pseudolactococcus</taxon>
    </lineage>
</organism>
<accession>A0A847IYN4</accession>
<keyword evidence="1" id="KW-0808">Transferase</keyword>
<gene>
    <name evidence="1" type="ORF">GX453_00930</name>
</gene>
<evidence type="ECO:0000313" key="1">
    <source>
        <dbReference type="EMBL" id="NLH34595.1"/>
    </source>
</evidence>
<name>A0A847IYN4_9LACT</name>
<feature type="non-terminal residue" evidence="1">
    <location>
        <position position="60"/>
    </location>
</feature>